<proteinExistence type="predicted"/>
<dbReference type="AlphaFoldDB" id="A0A225DYT7"/>
<feature type="compositionally biased region" description="Basic and acidic residues" evidence="1">
    <location>
        <begin position="133"/>
        <end position="143"/>
    </location>
</feature>
<feature type="compositionally biased region" description="Basic and acidic residues" evidence="1">
    <location>
        <begin position="150"/>
        <end position="173"/>
    </location>
</feature>
<dbReference type="Proteomes" id="UP000214646">
    <property type="component" value="Unassembled WGS sequence"/>
</dbReference>
<protein>
    <submittedName>
        <fullName evidence="3">Uncharacterized protein</fullName>
    </submittedName>
</protein>
<gene>
    <name evidence="3" type="ORF">FRUB_00389</name>
</gene>
<dbReference type="EMBL" id="NIDE01000001">
    <property type="protein sequence ID" value="OWK46690.1"/>
    <property type="molecule type" value="Genomic_DNA"/>
</dbReference>
<reference evidence="4" key="1">
    <citation type="submission" date="2017-06" db="EMBL/GenBank/DDBJ databases">
        <title>Genome analysis of Fimbriiglobus ruber SP5, the first member of the order Planctomycetales with confirmed chitinolytic capability.</title>
        <authorList>
            <person name="Ravin N.V."/>
            <person name="Rakitin A.L."/>
            <person name="Ivanova A.A."/>
            <person name="Beletsky A.V."/>
            <person name="Kulichevskaya I.S."/>
            <person name="Mardanov A.V."/>
            <person name="Dedysh S.N."/>
        </authorList>
    </citation>
    <scope>NUCLEOTIDE SEQUENCE [LARGE SCALE GENOMIC DNA]</scope>
    <source>
        <strain evidence="4">SP5</strain>
    </source>
</reference>
<evidence type="ECO:0000256" key="1">
    <source>
        <dbReference type="SAM" id="MobiDB-lite"/>
    </source>
</evidence>
<feature type="transmembrane region" description="Helical" evidence="2">
    <location>
        <begin position="35"/>
        <end position="57"/>
    </location>
</feature>
<evidence type="ECO:0000313" key="4">
    <source>
        <dbReference type="Proteomes" id="UP000214646"/>
    </source>
</evidence>
<keyword evidence="2" id="KW-1133">Transmembrane helix</keyword>
<evidence type="ECO:0000256" key="2">
    <source>
        <dbReference type="SAM" id="Phobius"/>
    </source>
</evidence>
<organism evidence="3 4">
    <name type="scientific">Fimbriiglobus ruber</name>
    <dbReference type="NCBI Taxonomy" id="1908690"/>
    <lineage>
        <taxon>Bacteria</taxon>
        <taxon>Pseudomonadati</taxon>
        <taxon>Planctomycetota</taxon>
        <taxon>Planctomycetia</taxon>
        <taxon>Gemmatales</taxon>
        <taxon>Gemmataceae</taxon>
        <taxon>Fimbriiglobus</taxon>
    </lineage>
</organism>
<keyword evidence="4" id="KW-1185">Reference proteome</keyword>
<comment type="caution">
    <text evidence="3">The sequence shown here is derived from an EMBL/GenBank/DDBJ whole genome shotgun (WGS) entry which is preliminary data.</text>
</comment>
<dbReference type="RefSeq" id="WP_088251885.1">
    <property type="nucleotide sequence ID" value="NZ_NIDE01000001.1"/>
</dbReference>
<feature type="region of interest" description="Disordered" evidence="1">
    <location>
        <begin position="116"/>
        <end position="179"/>
    </location>
</feature>
<accession>A0A225DYT7</accession>
<name>A0A225DYT7_9BACT</name>
<evidence type="ECO:0000313" key="3">
    <source>
        <dbReference type="EMBL" id="OWK46690.1"/>
    </source>
</evidence>
<sequence length="179" mass="20111">MFCLIQIGLFVCGCIFVTKSRLRLGRQSVRAPVPLFMGLLLIAQLPIAIFTAFAFGVKEGYEGALKKKSQAQIQSRIQGMSEKYGLITELGIPAAAVAMAAVLFAINLKDEEANPIELTEADDEPPIARRRSRDAGGRRRDGAESDDYEPGSRRRTRDESDRRRDEYDHEPIDRRRRLS</sequence>
<feature type="transmembrane region" description="Helical" evidence="2">
    <location>
        <begin position="84"/>
        <end position="106"/>
    </location>
</feature>
<keyword evidence="2" id="KW-0812">Transmembrane</keyword>
<keyword evidence="2" id="KW-0472">Membrane</keyword>